<evidence type="ECO:0000256" key="1">
    <source>
        <dbReference type="SAM" id="MobiDB-lite"/>
    </source>
</evidence>
<dbReference type="Proteomes" id="UP000006294">
    <property type="component" value="Chromosome"/>
</dbReference>
<keyword evidence="2" id="KW-0812">Transmembrane</keyword>
<evidence type="ECO:0000313" key="4">
    <source>
        <dbReference type="Proteomes" id="UP000006294"/>
    </source>
</evidence>
<dbReference type="AlphaFoldDB" id="K0J7X9"/>
<sequence length="278" mass="30858">MMICGKCQTINNDDAKFCINCGKQIDHLKQNPVENEPEVKVEATATQATDENPTSAAGAESVQPPKRPMEPDPTIEMAKEIGQSFWNYLLNGLKAPYQASKEVGAKQADLINGLITLIIFSAFLPLSVYLSGTMLMAGWGRPSFIRTVVIPFFLFILFIAITVAVLFAVARLMNSKIDFLQVFTRFMTFMIIPAGLALLSFVVSIFNAYLFSTILMSLVFLTMFLASIATIFTIKDTKEKPGGLDVTYVIIIHFLIMTIVLLLFSDALIGQLINQMMW</sequence>
<dbReference type="KEGG" id="axl:AXY_20160"/>
<keyword evidence="2" id="KW-0472">Membrane</keyword>
<evidence type="ECO:0008006" key="5">
    <source>
        <dbReference type="Google" id="ProtNLM"/>
    </source>
</evidence>
<organism evidence="3 4">
    <name type="scientific">Amphibacillus xylanus (strain ATCC 51415 / DSM 6626 / JCM 7361 / LMG 17667 / NBRC 15112 / Ep01)</name>
    <dbReference type="NCBI Taxonomy" id="698758"/>
    <lineage>
        <taxon>Bacteria</taxon>
        <taxon>Bacillati</taxon>
        <taxon>Bacillota</taxon>
        <taxon>Bacilli</taxon>
        <taxon>Bacillales</taxon>
        <taxon>Bacillaceae</taxon>
        <taxon>Amphibacillus</taxon>
    </lineage>
</organism>
<reference evidence="3 4" key="1">
    <citation type="submission" date="2011-01" db="EMBL/GenBank/DDBJ databases">
        <title>Whole genome sequence of Amphibacillus xylinus NBRC 15112.</title>
        <authorList>
            <person name="Nakazawa H."/>
            <person name="Katano Y."/>
            <person name="Nakamura S."/>
            <person name="Sasagawa M."/>
            <person name="Fukada J."/>
            <person name="Arai T."/>
            <person name="Sasakura N."/>
            <person name="Mochizuki D."/>
            <person name="Hosoyama A."/>
            <person name="Harada K."/>
            <person name="Horikawa H."/>
            <person name="Kato Y."/>
            <person name="Harada T."/>
            <person name="Sasaki K."/>
            <person name="Sekiguchi M."/>
            <person name="Hodoyama M."/>
            <person name="Nishiko R."/>
            <person name="Narita H."/>
            <person name="Hanamaki A."/>
            <person name="Hata C."/>
            <person name="Konno Y."/>
            <person name="Niimura Y."/>
            <person name="Yamazaki S."/>
            <person name="Fujita N."/>
        </authorList>
    </citation>
    <scope>NUCLEOTIDE SEQUENCE [LARGE SCALE GENOMIC DNA]</scope>
    <source>
        <strain evidence="4">ATCC 51415 / DSM 6626 / JCM 7361 / LMG 17667 / NBRC 15112 / Ep01</strain>
    </source>
</reference>
<keyword evidence="2" id="KW-1133">Transmembrane helix</keyword>
<feature type="transmembrane region" description="Helical" evidence="2">
    <location>
        <begin position="209"/>
        <end position="234"/>
    </location>
</feature>
<feature type="region of interest" description="Disordered" evidence="1">
    <location>
        <begin position="45"/>
        <end position="71"/>
    </location>
</feature>
<evidence type="ECO:0000313" key="3">
    <source>
        <dbReference type="EMBL" id="BAM48148.1"/>
    </source>
</evidence>
<gene>
    <name evidence="3" type="ordered locus">AXY_20160</name>
</gene>
<dbReference type="eggNOG" id="ENOG5033I3N">
    <property type="taxonomic scope" value="Bacteria"/>
</dbReference>
<protein>
    <recommendedName>
        <fullName evidence="5">Zinc-ribbon domain-containing protein</fullName>
    </recommendedName>
</protein>
<feature type="transmembrane region" description="Helical" evidence="2">
    <location>
        <begin position="150"/>
        <end position="170"/>
    </location>
</feature>
<dbReference type="EMBL" id="AP012050">
    <property type="protein sequence ID" value="BAM48148.1"/>
    <property type="molecule type" value="Genomic_DNA"/>
</dbReference>
<dbReference type="HOGENOM" id="CLU_093063_0_0_9"/>
<feature type="compositionally biased region" description="Polar residues" evidence="1">
    <location>
        <begin position="45"/>
        <end position="55"/>
    </location>
</feature>
<proteinExistence type="predicted"/>
<dbReference type="STRING" id="698758.AXY_20160"/>
<evidence type="ECO:0000256" key="2">
    <source>
        <dbReference type="SAM" id="Phobius"/>
    </source>
</evidence>
<feature type="transmembrane region" description="Helical" evidence="2">
    <location>
        <begin position="182"/>
        <end position="203"/>
    </location>
</feature>
<name>K0J7X9_AMPXN</name>
<feature type="transmembrane region" description="Helical" evidence="2">
    <location>
        <begin position="246"/>
        <end position="273"/>
    </location>
</feature>
<feature type="transmembrane region" description="Helical" evidence="2">
    <location>
        <begin position="110"/>
        <end position="130"/>
    </location>
</feature>
<accession>K0J7X9</accession>
<keyword evidence="4" id="KW-1185">Reference proteome</keyword>